<name>A0A3S9QJ57_9ACTO</name>
<proteinExistence type="predicted"/>
<dbReference type="RefSeq" id="WP_039662421.1">
    <property type="nucleotide sequence ID" value="NZ_CP029001.1"/>
</dbReference>
<dbReference type="Proteomes" id="UP000275951">
    <property type="component" value="Chromosome"/>
</dbReference>
<accession>A0A3S9QJ57</accession>
<sequence length="171" mass="18946">MTLHIFQPDTLATHHMARALANDGLMIDIGDIGYVGIDLCRTPADRARLLALRLPQRVFIRESALFIYTGWHTPELQDHLDSLAPESVPGTDLAEVGGQLVTTLERTAIDLMVSREEQGIELLCLLIRAGTNVAQIERRARHLHIHGIVRVREILSQLPRDLGAVPASQTP</sequence>
<gene>
    <name evidence="1" type="ORF">EBQ10_01065</name>
</gene>
<evidence type="ECO:0000313" key="1">
    <source>
        <dbReference type="EMBL" id="AZR06020.1"/>
    </source>
</evidence>
<dbReference type="AlphaFoldDB" id="A0A3S9QJ57"/>
<evidence type="ECO:0000313" key="2">
    <source>
        <dbReference type="Proteomes" id="UP000275951"/>
    </source>
</evidence>
<protein>
    <submittedName>
        <fullName evidence="1">Uncharacterized protein</fullName>
    </submittedName>
</protein>
<dbReference type="EMBL" id="CP033905">
    <property type="protein sequence ID" value="AZR06020.1"/>
    <property type="molecule type" value="Genomic_DNA"/>
</dbReference>
<reference evidence="1 2" key="1">
    <citation type="submission" date="2018-11" db="EMBL/GenBank/DDBJ databases">
        <title>Multidrug-resistant genes are associated with an 42-kb island TGI1 carrying a complex class 1 integron in a Trueperella pyogenes.</title>
        <authorList>
            <person name="Dong W."/>
        </authorList>
    </citation>
    <scope>NUCLEOTIDE SEQUENCE [LARGE SCALE GENOMIC DNA]</scope>
    <source>
        <strain evidence="1 2">TP4</strain>
    </source>
</reference>
<organism evidence="1 2">
    <name type="scientific">Trueperella pyogenes</name>
    <dbReference type="NCBI Taxonomy" id="1661"/>
    <lineage>
        <taxon>Bacteria</taxon>
        <taxon>Bacillati</taxon>
        <taxon>Actinomycetota</taxon>
        <taxon>Actinomycetes</taxon>
        <taxon>Actinomycetales</taxon>
        <taxon>Actinomycetaceae</taxon>
        <taxon>Trueperella</taxon>
    </lineage>
</organism>